<dbReference type="InParanoid" id="A0A644FAP0"/>
<feature type="compositionally biased region" description="Low complexity" evidence="1">
    <location>
        <begin position="299"/>
        <end position="319"/>
    </location>
</feature>
<name>A0A644FAP0_GIAIC</name>
<feature type="compositionally biased region" description="Acidic residues" evidence="1">
    <location>
        <begin position="483"/>
        <end position="503"/>
    </location>
</feature>
<gene>
    <name evidence="2" type="ORF">GL50803_0025075</name>
</gene>
<accession>A0A644FAP0</accession>
<feature type="compositionally biased region" description="Acidic residues" evidence="1">
    <location>
        <begin position="456"/>
        <end position="474"/>
    </location>
</feature>
<feature type="compositionally biased region" description="Low complexity" evidence="1">
    <location>
        <begin position="419"/>
        <end position="439"/>
    </location>
</feature>
<protein>
    <submittedName>
        <fullName evidence="2">Uncharacterized protein</fullName>
    </submittedName>
</protein>
<evidence type="ECO:0000313" key="3">
    <source>
        <dbReference type="Proteomes" id="UP000001548"/>
    </source>
</evidence>
<organism evidence="2 3">
    <name type="scientific">Giardia intestinalis (strain ATCC 50803 / WB clone C6)</name>
    <name type="common">Giardia lamblia</name>
    <dbReference type="NCBI Taxonomy" id="184922"/>
    <lineage>
        <taxon>Eukaryota</taxon>
        <taxon>Metamonada</taxon>
        <taxon>Diplomonadida</taxon>
        <taxon>Hexamitidae</taxon>
        <taxon>Giardiinae</taxon>
        <taxon>Giardia</taxon>
    </lineage>
</organism>
<reference evidence="2 3" key="1">
    <citation type="journal article" date="2007" name="Science">
        <title>Genomic minimalism in the early diverging intestinal parasite Giardia lamblia.</title>
        <authorList>
            <person name="Morrison H.G."/>
            <person name="McArthur A.G."/>
            <person name="Gillin F.D."/>
            <person name="Aley S.B."/>
            <person name="Adam R.D."/>
            <person name="Olsen G.J."/>
            <person name="Best A.A."/>
            <person name="Cande W.Z."/>
            <person name="Chen F."/>
            <person name="Cipriano M.J."/>
            <person name="Davids B.J."/>
            <person name="Dawson S.C."/>
            <person name="Elmendorf H.G."/>
            <person name="Hehl A.B."/>
            <person name="Holder M.E."/>
            <person name="Huse S.M."/>
            <person name="Kim U.U."/>
            <person name="Lasek-Nesselquist E."/>
            <person name="Manning G."/>
            <person name="Nigam A."/>
            <person name="Nixon J.E."/>
            <person name="Palm D."/>
            <person name="Passamaneck N.E."/>
            <person name="Prabhu A."/>
            <person name="Reich C.I."/>
            <person name="Reiner D.S."/>
            <person name="Samuelson J."/>
            <person name="Svard S.G."/>
            <person name="Sogin M.L."/>
        </authorList>
    </citation>
    <scope>NUCLEOTIDE SEQUENCE [LARGE SCALE GENOMIC DNA]</scope>
    <source>
        <strain evidence="2 3">WB C6</strain>
    </source>
</reference>
<feature type="region of interest" description="Disordered" evidence="1">
    <location>
        <begin position="407"/>
        <end position="447"/>
    </location>
</feature>
<feature type="region of interest" description="Disordered" evidence="1">
    <location>
        <begin position="455"/>
        <end position="474"/>
    </location>
</feature>
<feature type="compositionally biased region" description="Basic and acidic residues" evidence="1">
    <location>
        <begin position="140"/>
        <end position="149"/>
    </location>
</feature>
<feature type="compositionally biased region" description="Polar residues" evidence="1">
    <location>
        <begin position="119"/>
        <end position="139"/>
    </location>
</feature>
<dbReference type="EMBL" id="AACB03000001">
    <property type="protein sequence ID" value="KAE8305697.1"/>
    <property type="molecule type" value="Genomic_DNA"/>
</dbReference>
<dbReference type="Proteomes" id="UP000001548">
    <property type="component" value="Unassembled WGS sequence"/>
</dbReference>
<feature type="region of interest" description="Disordered" evidence="1">
    <location>
        <begin position="119"/>
        <end position="149"/>
    </location>
</feature>
<comment type="caution">
    <text evidence="2">The sequence shown here is derived from an EMBL/GenBank/DDBJ whole genome shotgun (WGS) entry which is preliminary data.</text>
</comment>
<feature type="region of interest" description="Disordered" evidence="1">
    <location>
        <begin position="298"/>
        <end position="320"/>
    </location>
</feature>
<sequence>MRNDQQVSFRIFFTANYNAFKARDYLVVKYAQPDQDGLPLTDANGYVKYFKPDTDPKIPANGLVFGTLRYNPANDSYDIDWTQSTVSDDPQPSDMLIPEPVEIRVKKAKQSRILKSITPTEKALSSATLDSRSKTPITDESSKTDDQREAEVVVMNVAIPAPESYAQVRKVHYEESVQTYASRMADVPDTPLGTIVSCNAQLTPNVDTPPEKQKPKEKRYKLTPRGRVVAVRSDRLNEPAPLWVPDGIRTLPLTYEGDDTADNLFLTPTRVVDGQRFTYWNPSMKFYLRKYNEDNAMGSDTSFPPSQSSQDPSSSTTDDLSSEIILVADPTGGAIPYFENDEQRNKFIKDLRKTPGAYAKIQRGLSKKTYGSLVQADYDNREHIREMLEESSIERDILIDGSVIHLADEPDTPDSTTQDSSENIDSDSSVNVNGDSNISEPRGLTSQLRVVHTASDVEEITVDDEGGMDEDLDDDETVIEDIIEEEDGEGEGVEENGDDDNNFDDIGGITEPPAQEDPDTPNDLVPPNNQDPVLDPEPVIPMRAHLRPFKSHFEPGYDTATGDFVWKVRLGFDGAFDSFEDYVRVFTDAICKRVQEEAYMASQGRMVVDPKEIIDGLAMLAQKRLYFRSNPGYVYCYWDHCSPRLRRLFQPPHYFRDHYSRHLYWYLICGTANCTELKDNTFRILIGRHAFVGRAEEITIASHVPITIPGNSFFNPMKIEIRDENDELYELETPYIVEWTFTPLRAA</sequence>
<proteinExistence type="predicted"/>
<keyword evidence="3" id="KW-1185">Reference proteome</keyword>
<dbReference type="AlphaFoldDB" id="A0A644FAP0"/>
<feature type="region of interest" description="Disordered" evidence="1">
    <location>
        <begin position="483"/>
        <end position="527"/>
    </location>
</feature>
<evidence type="ECO:0000313" key="2">
    <source>
        <dbReference type="EMBL" id="KAE8305697.1"/>
    </source>
</evidence>
<evidence type="ECO:0000256" key="1">
    <source>
        <dbReference type="SAM" id="MobiDB-lite"/>
    </source>
</evidence>